<evidence type="ECO:0000256" key="6">
    <source>
        <dbReference type="SAM" id="MobiDB-lite"/>
    </source>
</evidence>
<dbReference type="GO" id="GO:0071578">
    <property type="term" value="P:zinc ion import across plasma membrane"/>
    <property type="evidence" value="ECO:0007669"/>
    <property type="project" value="TreeGrafter"/>
</dbReference>
<evidence type="ECO:0000256" key="5">
    <source>
        <dbReference type="ARBA" id="ARBA00023136"/>
    </source>
</evidence>
<feature type="region of interest" description="Disordered" evidence="6">
    <location>
        <begin position="338"/>
        <end position="366"/>
    </location>
</feature>
<evidence type="ECO:0000256" key="3">
    <source>
        <dbReference type="ARBA" id="ARBA00022692"/>
    </source>
</evidence>
<feature type="compositionally biased region" description="Basic residues" evidence="6">
    <location>
        <begin position="338"/>
        <end position="351"/>
    </location>
</feature>
<dbReference type="GO" id="GO:0005385">
    <property type="term" value="F:zinc ion transmembrane transporter activity"/>
    <property type="evidence" value="ECO:0007669"/>
    <property type="project" value="TreeGrafter"/>
</dbReference>
<dbReference type="Pfam" id="PF02535">
    <property type="entry name" value="Zip"/>
    <property type="match status" value="1"/>
</dbReference>
<keyword evidence="3 7" id="KW-0812">Transmembrane</keyword>
<dbReference type="PANTHER" id="PTHR12191:SF37">
    <property type="entry name" value="ZINC TRANSPORTER FOI"/>
    <property type="match status" value="1"/>
</dbReference>
<feature type="transmembrane region" description="Helical" evidence="7">
    <location>
        <begin position="517"/>
        <end position="538"/>
    </location>
</feature>
<dbReference type="AlphaFoldDB" id="A0AAD5Q9F6"/>
<feature type="transmembrane region" description="Helical" evidence="7">
    <location>
        <begin position="445"/>
        <end position="466"/>
    </location>
</feature>
<dbReference type="PANTHER" id="PTHR12191">
    <property type="entry name" value="SOLUTE CARRIER FAMILY 39"/>
    <property type="match status" value="1"/>
</dbReference>
<dbReference type="GO" id="GO:0140410">
    <property type="term" value="F:monoatomic cation:bicarbonate symporter activity"/>
    <property type="evidence" value="ECO:0007669"/>
    <property type="project" value="TreeGrafter"/>
</dbReference>
<dbReference type="GO" id="GO:0005886">
    <property type="term" value="C:plasma membrane"/>
    <property type="evidence" value="ECO:0007669"/>
    <property type="project" value="TreeGrafter"/>
</dbReference>
<dbReference type="InterPro" id="IPR050799">
    <property type="entry name" value="ZIP_Transporter"/>
</dbReference>
<protein>
    <submittedName>
        <fullName evidence="9">Uncharacterized protein</fullName>
    </submittedName>
</protein>
<feature type="transmembrane region" description="Helical" evidence="7">
    <location>
        <begin position="273"/>
        <end position="292"/>
    </location>
</feature>
<gene>
    <name evidence="9" type="ORF">P43SY_006637</name>
</gene>
<dbReference type="EMBL" id="JAKCXM010000214">
    <property type="protein sequence ID" value="KAJ0398479.1"/>
    <property type="molecule type" value="Genomic_DNA"/>
</dbReference>
<proteinExistence type="inferred from homology"/>
<keyword evidence="10" id="KW-1185">Reference proteome</keyword>
<keyword evidence="8" id="KW-0732">Signal</keyword>
<keyword evidence="4 7" id="KW-1133">Transmembrane helix</keyword>
<feature type="compositionally biased region" description="Basic and acidic residues" evidence="6">
    <location>
        <begin position="34"/>
        <end position="44"/>
    </location>
</feature>
<reference evidence="9" key="1">
    <citation type="submission" date="2021-12" db="EMBL/GenBank/DDBJ databases">
        <title>Prjna785345.</title>
        <authorList>
            <person name="Rujirawat T."/>
            <person name="Krajaejun T."/>
        </authorList>
    </citation>
    <scope>NUCLEOTIDE SEQUENCE</scope>
    <source>
        <strain evidence="9">Pi057C3</strain>
    </source>
</reference>
<dbReference type="InterPro" id="IPR003689">
    <property type="entry name" value="ZIP"/>
</dbReference>
<feature type="chain" id="PRO_5042019990" evidence="8">
    <location>
        <begin position="26"/>
        <end position="588"/>
    </location>
</feature>
<evidence type="ECO:0000313" key="9">
    <source>
        <dbReference type="EMBL" id="KAJ0398479.1"/>
    </source>
</evidence>
<comment type="caution">
    <text evidence="9">The sequence shown here is derived from an EMBL/GenBank/DDBJ whole genome shotgun (WGS) entry which is preliminary data.</text>
</comment>
<evidence type="ECO:0000256" key="2">
    <source>
        <dbReference type="ARBA" id="ARBA00006939"/>
    </source>
</evidence>
<keyword evidence="5 7" id="KW-0472">Membrane</keyword>
<feature type="compositionally biased region" description="Basic and acidic residues" evidence="6">
    <location>
        <begin position="352"/>
        <end position="363"/>
    </location>
</feature>
<comment type="subcellular location">
    <subcellularLocation>
        <location evidence="1">Membrane</location>
        <topology evidence="1">Multi-pass membrane protein</topology>
    </subcellularLocation>
</comment>
<name>A0AAD5Q9F6_PYTIN</name>
<evidence type="ECO:0000256" key="7">
    <source>
        <dbReference type="SAM" id="Phobius"/>
    </source>
</evidence>
<accession>A0AAD5Q9F6</accession>
<feature type="transmembrane region" description="Helical" evidence="7">
    <location>
        <begin position="550"/>
        <end position="569"/>
    </location>
</feature>
<evidence type="ECO:0000256" key="1">
    <source>
        <dbReference type="ARBA" id="ARBA00004141"/>
    </source>
</evidence>
<dbReference type="GO" id="GO:0030003">
    <property type="term" value="P:intracellular monoatomic cation homeostasis"/>
    <property type="evidence" value="ECO:0007669"/>
    <property type="project" value="TreeGrafter"/>
</dbReference>
<evidence type="ECO:0000313" key="10">
    <source>
        <dbReference type="Proteomes" id="UP001209570"/>
    </source>
</evidence>
<feature type="signal peptide" evidence="8">
    <location>
        <begin position="1"/>
        <end position="25"/>
    </location>
</feature>
<evidence type="ECO:0000256" key="4">
    <source>
        <dbReference type="ARBA" id="ARBA00022989"/>
    </source>
</evidence>
<dbReference type="Proteomes" id="UP001209570">
    <property type="component" value="Unassembled WGS sequence"/>
</dbReference>
<feature type="transmembrane region" description="Helical" evidence="7">
    <location>
        <begin position="239"/>
        <end position="261"/>
    </location>
</feature>
<evidence type="ECO:0000256" key="8">
    <source>
        <dbReference type="SAM" id="SignalP"/>
    </source>
</evidence>
<sequence>MPTSRLYAGAVALLALTIVYFSCNAESVAAQAHDHDHAHGHDHAGNSTAIDPDHGSLPDNATASASASPWAHIALWNLTAAESRGALSLCAEPRAAKQIMVVALLPVGAQAVVSSERDIAPLVAHADDMIESSNVTRRDITSSSTVALDVSAPLSTLPLYRVQLDERSCVNASLNVSGAMRVALFAQYSPANGSAGVLSSSQRSASLETCLRGCPAADASESTRTTTTSTAARAASTNWAGPILASIVLALTSLLGVLLLSLGKRHIDVVVDYMMSFAAGCLLAVTVFHLYPEGASYVSDLDEWVSGACVLSGVAFSMGFEQSLHLLLASFGQAHAHHGHGHGLGHSHGHPGGRDSHKNHDAPVLESSRGSRVLRQILTAQTPVRPSQAPEIAILESQARSGAPRDSAPLTFRQKYVTSLRFVEPIAWVTAMGDFFHAFTDGVVLAVAFKSCSSALGWAVALGVVMHEVPHRVGDFFIFIRAGMLVAQALMVNFIASLASLLAVLVVLAAGSVSDTVLGIMLLVGAGALFFIAMTKLLPPMLEAREPRQACLHFLWFAVGCVVIGLSMLQHAHCEVDASADGGHGHEH</sequence>
<comment type="similarity">
    <text evidence="2">Belongs to the ZIP transporter (TC 2.A.5) family.</text>
</comment>
<feature type="transmembrane region" description="Helical" evidence="7">
    <location>
        <begin position="478"/>
        <end position="511"/>
    </location>
</feature>
<feature type="region of interest" description="Disordered" evidence="6">
    <location>
        <begin position="34"/>
        <end position="63"/>
    </location>
</feature>
<organism evidence="9 10">
    <name type="scientific">Pythium insidiosum</name>
    <name type="common">Pythiosis disease agent</name>
    <dbReference type="NCBI Taxonomy" id="114742"/>
    <lineage>
        <taxon>Eukaryota</taxon>
        <taxon>Sar</taxon>
        <taxon>Stramenopiles</taxon>
        <taxon>Oomycota</taxon>
        <taxon>Peronosporomycetes</taxon>
        <taxon>Pythiales</taxon>
        <taxon>Pythiaceae</taxon>
        <taxon>Pythium</taxon>
    </lineage>
</organism>